<evidence type="ECO:0000256" key="5">
    <source>
        <dbReference type="ARBA" id="ARBA00023136"/>
    </source>
</evidence>
<feature type="transmembrane region" description="Helical" evidence="6">
    <location>
        <begin position="7"/>
        <end position="29"/>
    </location>
</feature>
<accession>A0ABQ4MGR2</accession>
<gene>
    <name evidence="8" type="ORF">J42TS3_36600</name>
</gene>
<keyword evidence="3 6" id="KW-0812">Transmembrane</keyword>
<feature type="domain" description="Cardiolipin synthase N-terminal" evidence="7">
    <location>
        <begin position="19"/>
        <end position="63"/>
    </location>
</feature>
<evidence type="ECO:0000313" key="8">
    <source>
        <dbReference type="EMBL" id="GIP54625.1"/>
    </source>
</evidence>
<dbReference type="Pfam" id="PF13396">
    <property type="entry name" value="PLDc_N"/>
    <property type="match status" value="1"/>
</dbReference>
<feature type="transmembrane region" description="Helical" evidence="6">
    <location>
        <begin position="41"/>
        <end position="61"/>
    </location>
</feature>
<evidence type="ECO:0000256" key="2">
    <source>
        <dbReference type="ARBA" id="ARBA00022475"/>
    </source>
</evidence>
<evidence type="ECO:0000256" key="4">
    <source>
        <dbReference type="ARBA" id="ARBA00022989"/>
    </source>
</evidence>
<evidence type="ECO:0000256" key="3">
    <source>
        <dbReference type="ARBA" id="ARBA00022692"/>
    </source>
</evidence>
<organism evidence="8 9">
    <name type="scientific">Paenibacillus vini</name>
    <dbReference type="NCBI Taxonomy" id="1476024"/>
    <lineage>
        <taxon>Bacteria</taxon>
        <taxon>Bacillati</taxon>
        <taxon>Bacillota</taxon>
        <taxon>Bacilli</taxon>
        <taxon>Bacillales</taxon>
        <taxon>Paenibacillaceae</taxon>
        <taxon>Paenibacillus</taxon>
    </lineage>
</organism>
<proteinExistence type="predicted"/>
<evidence type="ECO:0000256" key="1">
    <source>
        <dbReference type="ARBA" id="ARBA00004651"/>
    </source>
</evidence>
<keyword evidence="2" id="KW-1003">Cell membrane</keyword>
<keyword evidence="5 6" id="KW-0472">Membrane</keyword>
<evidence type="ECO:0000313" key="9">
    <source>
        <dbReference type="Proteomes" id="UP000679992"/>
    </source>
</evidence>
<comment type="subcellular location">
    <subcellularLocation>
        <location evidence="1">Cell membrane</location>
        <topology evidence="1">Multi-pass membrane protein</topology>
    </subcellularLocation>
</comment>
<evidence type="ECO:0000256" key="6">
    <source>
        <dbReference type="SAM" id="Phobius"/>
    </source>
</evidence>
<protein>
    <recommendedName>
        <fullName evidence="7">Cardiolipin synthase N-terminal domain-containing protein</fullName>
    </recommendedName>
</protein>
<sequence>MDIQIQWGLILPVVILQLILALIGLISLAKAEPESVRGPKWVWVIIILFGNIIGSIVYFAVGRRERG</sequence>
<name>A0ABQ4MGR2_9BACL</name>
<keyword evidence="4 6" id="KW-1133">Transmembrane helix</keyword>
<dbReference type="EMBL" id="BOSL01000012">
    <property type="protein sequence ID" value="GIP54625.1"/>
    <property type="molecule type" value="Genomic_DNA"/>
</dbReference>
<reference evidence="8 9" key="1">
    <citation type="submission" date="2021-03" db="EMBL/GenBank/DDBJ databases">
        <title>Antimicrobial resistance genes in bacteria isolated from Japanese honey, and their potential for conferring macrolide and lincosamide resistance in the American foulbrood pathogen Paenibacillus larvae.</title>
        <authorList>
            <person name="Okamoto M."/>
            <person name="Kumagai M."/>
            <person name="Kanamori H."/>
            <person name="Takamatsu D."/>
        </authorList>
    </citation>
    <scope>NUCLEOTIDE SEQUENCE [LARGE SCALE GENOMIC DNA]</scope>
    <source>
        <strain evidence="8 9">J42TS3</strain>
    </source>
</reference>
<dbReference type="Proteomes" id="UP000679992">
    <property type="component" value="Unassembled WGS sequence"/>
</dbReference>
<evidence type="ECO:0000259" key="7">
    <source>
        <dbReference type="Pfam" id="PF13396"/>
    </source>
</evidence>
<comment type="caution">
    <text evidence="8">The sequence shown here is derived from an EMBL/GenBank/DDBJ whole genome shotgun (WGS) entry which is preliminary data.</text>
</comment>
<keyword evidence="9" id="KW-1185">Reference proteome</keyword>
<dbReference type="InterPro" id="IPR027379">
    <property type="entry name" value="CLS_N"/>
</dbReference>
<dbReference type="RefSeq" id="WP_247682072.1">
    <property type="nucleotide sequence ID" value="NZ_BOSL01000012.1"/>
</dbReference>